<keyword evidence="2" id="KW-1133">Transmembrane helix</keyword>
<evidence type="ECO:0000313" key="5">
    <source>
        <dbReference type="Proteomes" id="UP000783871"/>
    </source>
</evidence>
<reference evidence="4 5" key="1">
    <citation type="submission" date="2020-03" db="EMBL/GenBank/DDBJ databases">
        <title>WGS of actinomycetes isolated from Thailand.</title>
        <authorList>
            <person name="Thawai C."/>
        </authorList>
    </citation>
    <scope>NUCLEOTIDE SEQUENCE [LARGE SCALE GENOMIC DNA]</scope>
    <source>
        <strain evidence="4 5">HSS6-12</strain>
    </source>
</reference>
<dbReference type="InterPro" id="IPR011047">
    <property type="entry name" value="Quinoprotein_ADH-like_sf"/>
</dbReference>
<sequence>MTLIDLGDLRDAEQPEPPARRSRPAANRLPGFLAVLLLALLTLAAATPPPGRVAVVVPARLGVDRLVAGNLLLVLDPPTRERTPRSVAAYRLPGGEPAWRAPVPVDGRFWGLSVRGDLLLVSGYEEPPEGRGTVTVALDTATGAYRWQQPGAALEVAGGGLLLEDFGRAGRGVLRAVDPCCGTPRWTVDVPAGEVGYRFTPAGMDRVVLSDPRGPVEVRDAATGAVLAAADLWSTAERPYRSTQVVGDLLLTIAGTPSVMTAYGVDRLDRRWRATVPDAAYVLDCGGVICGQTRPGTLWALDPATGRQLWARPGWEMAWAAPGSVVVVPVPGTGTGPADLAVLDPVTGQVRSELGRWELVQREPGEARRLAVRPHPAGGLLVAEVDAAAATVRMLDVLPEASGDCQAVVGGVLCRRPDASFGVWRLRR</sequence>
<keyword evidence="5" id="KW-1185">Reference proteome</keyword>
<evidence type="ECO:0000256" key="1">
    <source>
        <dbReference type="SAM" id="MobiDB-lite"/>
    </source>
</evidence>
<dbReference type="InterPro" id="IPR015943">
    <property type="entry name" value="WD40/YVTN_repeat-like_dom_sf"/>
</dbReference>
<keyword evidence="2" id="KW-0812">Transmembrane</keyword>
<gene>
    <name evidence="4" type="ORF">HCJ94_06290</name>
</gene>
<feature type="domain" description="Pyrrolo-quinoline quinone repeat" evidence="3">
    <location>
        <begin position="86"/>
        <end position="311"/>
    </location>
</feature>
<dbReference type="Pfam" id="PF13360">
    <property type="entry name" value="PQQ_2"/>
    <property type="match status" value="1"/>
</dbReference>
<keyword evidence="2" id="KW-0472">Membrane</keyword>
<comment type="caution">
    <text evidence="4">The sequence shown here is derived from an EMBL/GenBank/DDBJ whole genome shotgun (WGS) entry which is preliminary data.</text>
</comment>
<organism evidence="4 5">
    <name type="scientific">Micromonospora thermarum</name>
    <dbReference type="NCBI Taxonomy" id="2720024"/>
    <lineage>
        <taxon>Bacteria</taxon>
        <taxon>Bacillati</taxon>
        <taxon>Actinomycetota</taxon>
        <taxon>Actinomycetes</taxon>
        <taxon>Micromonosporales</taxon>
        <taxon>Micromonosporaceae</taxon>
        <taxon>Micromonospora</taxon>
    </lineage>
</organism>
<evidence type="ECO:0000313" key="4">
    <source>
        <dbReference type="EMBL" id="NJP31607.1"/>
    </source>
</evidence>
<evidence type="ECO:0000256" key="2">
    <source>
        <dbReference type="SAM" id="Phobius"/>
    </source>
</evidence>
<accession>A0ABX0Z1F8</accession>
<evidence type="ECO:0000259" key="3">
    <source>
        <dbReference type="Pfam" id="PF13360"/>
    </source>
</evidence>
<name>A0ABX0Z1F8_9ACTN</name>
<dbReference type="Proteomes" id="UP000783871">
    <property type="component" value="Unassembled WGS sequence"/>
</dbReference>
<dbReference type="RefSeq" id="WP_168000023.1">
    <property type="nucleotide sequence ID" value="NZ_JAATEO010000005.1"/>
</dbReference>
<dbReference type="Gene3D" id="2.130.10.10">
    <property type="entry name" value="YVTN repeat-like/Quinoprotein amine dehydrogenase"/>
    <property type="match status" value="1"/>
</dbReference>
<feature type="transmembrane region" description="Helical" evidence="2">
    <location>
        <begin position="29"/>
        <end position="46"/>
    </location>
</feature>
<feature type="region of interest" description="Disordered" evidence="1">
    <location>
        <begin position="1"/>
        <end position="25"/>
    </location>
</feature>
<dbReference type="SUPFAM" id="SSF50998">
    <property type="entry name" value="Quinoprotein alcohol dehydrogenase-like"/>
    <property type="match status" value="1"/>
</dbReference>
<proteinExistence type="predicted"/>
<dbReference type="InterPro" id="IPR002372">
    <property type="entry name" value="PQQ_rpt_dom"/>
</dbReference>
<protein>
    <submittedName>
        <fullName evidence="4">PQQ-binding-like beta-propeller repeat protein</fullName>
    </submittedName>
</protein>
<dbReference type="EMBL" id="JAATEO010000005">
    <property type="protein sequence ID" value="NJP31607.1"/>
    <property type="molecule type" value="Genomic_DNA"/>
</dbReference>